<keyword evidence="3" id="KW-1185">Reference proteome</keyword>
<dbReference type="EMBL" id="JAIWYP010000015">
    <property type="protein sequence ID" value="KAH3702605.1"/>
    <property type="molecule type" value="Genomic_DNA"/>
</dbReference>
<name>A0A9D3YPN6_DREPO</name>
<protein>
    <submittedName>
        <fullName evidence="2">Uncharacterized protein</fullName>
    </submittedName>
</protein>
<feature type="region of interest" description="Disordered" evidence="1">
    <location>
        <begin position="51"/>
        <end position="75"/>
    </location>
</feature>
<evidence type="ECO:0000313" key="3">
    <source>
        <dbReference type="Proteomes" id="UP000828390"/>
    </source>
</evidence>
<sequence length="75" mass="7996">MEKAVCSWNISSIPLKHHAINPSEIPPATRDLPIKCCTHTKEEIDGAIQQLKNGTSKGPASTSAEALKADIDTSV</sequence>
<dbReference type="Proteomes" id="UP000828390">
    <property type="component" value="Unassembled WGS sequence"/>
</dbReference>
<proteinExistence type="predicted"/>
<dbReference type="AlphaFoldDB" id="A0A9D3YPN6"/>
<evidence type="ECO:0000313" key="2">
    <source>
        <dbReference type="EMBL" id="KAH3702605.1"/>
    </source>
</evidence>
<accession>A0A9D3YPN6</accession>
<comment type="caution">
    <text evidence="2">The sequence shown here is derived from an EMBL/GenBank/DDBJ whole genome shotgun (WGS) entry which is preliminary data.</text>
</comment>
<organism evidence="2 3">
    <name type="scientific">Dreissena polymorpha</name>
    <name type="common">Zebra mussel</name>
    <name type="synonym">Mytilus polymorpha</name>
    <dbReference type="NCBI Taxonomy" id="45954"/>
    <lineage>
        <taxon>Eukaryota</taxon>
        <taxon>Metazoa</taxon>
        <taxon>Spiralia</taxon>
        <taxon>Lophotrochozoa</taxon>
        <taxon>Mollusca</taxon>
        <taxon>Bivalvia</taxon>
        <taxon>Autobranchia</taxon>
        <taxon>Heteroconchia</taxon>
        <taxon>Euheterodonta</taxon>
        <taxon>Imparidentia</taxon>
        <taxon>Neoheterodontei</taxon>
        <taxon>Myida</taxon>
        <taxon>Dreissenoidea</taxon>
        <taxon>Dreissenidae</taxon>
        <taxon>Dreissena</taxon>
    </lineage>
</organism>
<feature type="compositionally biased region" description="Polar residues" evidence="1">
    <location>
        <begin position="51"/>
        <end position="64"/>
    </location>
</feature>
<gene>
    <name evidence="2" type="ORF">DPMN_077629</name>
</gene>
<reference evidence="2" key="2">
    <citation type="submission" date="2020-11" db="EMBL/GenBank/DDBJ databases">
        <authorList>
            <person name="McCartney M.A."/>
            <person name="Auch B."/>
            <person name="Kono T."/>
            <person name="Mallez S."/>
            <person name="Becker A."/>
            <person name="Gohl D.M."/>
            <person name="Silverstein K.A.T."/>
            <person name="Koren S."/>
            <person name="Bechman K.B."/>
            <person name="Herman A."/>
            <person name="Abrahante J.E."/>
            <person name="Garbe J."/>
        </authorList>
    </citation>
    <scope>NUCLEOTIDE SEQUENCE</scope>
    <source>
        <strain evidence="2">Duluth1</strain>
        <tissue evidence="2">Whole animal</tissue>
    </source>
</reference>
<evidence type="ECO:0000256" key="1">
    <source>
        <dbReference type="SAM" id="MobiDB-lite"/>
    </source>
</evidence>
<reference evidence="2" key="1">
    <citation type="journal article" date="2019" name="bioRxiv">
        <title>The Genome of the Zebra Mussel, Dreissena polymorpha: A Resource for Invasive Species Research.</title>
        <authorList>
            <person name="McCartney M.A."/>
            <person name="Auch B."/>
            <person name="Kono T."/>
            <person name="Mallez S."/>
            <person name="Zhang Y."/>
            <person name="Obille A."/>
            <person name="Becker A."/>
            <person name="Abrahante J.E."/>
            <person name="Garbe J."/>
            <person name="Badalamenti J.P."/>
            <person name="Herman A."/>
            <person name="Mangelson H."/>
            <person name="Liachko I."/>
            <person name="Sullivan S."/>
            <person name="Sone E.D."/>
            <person name="Koren S."/>
            <person name="Silverstein K.A.T."/>
            <person name="Beckman K.B."/>
            <person name="Gohl D.M."/>
        </authorList>
    </citation>
    <scope>NUCLEOTIDE SEQUENCE</scope>
    <source>
        <strain evidence="2">Duluth1</strain>
        <tissue evidence="2">Whole animal</tissue>
    </source>
</reference>